<name>A0A517NY37_9BACT</name>
<proteinExistence type="predicted"/>
<dbReference type="Proteomes" id="UP000319817">
    <property type="component" value="Chromosome"/>
</dbReference>
<reference evidence="1 2" key="1">
    <citation type="submission" date="2019-02" db="EMBL/GenBank/DDBJ databases">
        <title>Deep-cultivation of Planctomycetes and their phenomic and genomic characterization uncovers novel biology.</title>
        <authorList>
            <person name="Wiegand S."/>
            <person name="Jogler M."/>
            <person name="Boedeker C."/>
            <person name="Pinto D."/>
            <person name="Vollmers J."/>
            <person name="Rivas-Marin E."/>
            <person name="Kohn T."/>
            <person name="Peeters S.H."/>
            <person name="Heuer A."/>
            <person name="Rast P."/>
            <person name="Oberbeckmann S."/>
            <person name="Bunk B."/>
            <person name="Jeske O."/>
            <person name="Meyerdierks A."/>
            <person name="Storesund J.E."/>
            <person name="Kallscheuer N."/>
            <person name="Luecker S."/>
            <person name="Lage O.M."/>
            <person name="Pohl T."/>
            <person name="Merkel B.J."/>
            <person name="Hornburger P."/>
            <person name="Mueller R.-W."/>
            <person name="Bruemmer F."/>
            <person name="Labrenz M."/>
            <person name="Spormann A.M."/>
            <person name="Op den Camp H."/>
            <person name="Overmann J."/>
            <person name="Amann R."/>
            <person name="Jetten M.S.M."/>
            <person name="Mascher T."/>
            <person name="Medema M.H."/>
            <person name="Devos D.P."/>
            <person name="Kaster A.-K."/>
            <person name="Ovreas L."/>
            <person name="Rohde M."/>
            <person name="Galperin M.Y."/>
            <person name="Jogler C."/>
        </authorList>
    </citation>
    <scope>NUCLEOTIDE SEQUENCE [LARGE SCALE GENOMIC DNA]</scope>
    <source>
        <strain evidence="1 2">K23_9</strain>
    </source>
</reference>
<keyword evidence="2" id="KW-1185">Reference proteome</keyword>
<gene>
    <name evidence="1" type="ORF">K239x_40340</name>
</gene>
<accession>A0A517NY37</accession>
<dbReference type="SUPFAM" id="SSF110296">
    <property type="entry name" value="Oligoxyloglucan reducing end-specific cellobiohydrolase"/>
    <property type="match status" value="1"/>
</dbReference>
<evidence type="ECO:0008006" key="3">
    <source>
        <dbReference type="Google" id="ProtNLM"/>
    </source>
</evidence>
<protein>
    <recommendedName>
        <fullName evidence="3">Exo-alpha-sialidase</fullName>
    </recommendedName>
</protein>
<organism evidence="1 2">
    <name type="scientific">Stieleria marina</name>
    <dbReference type="NCBI Taxonomy" id="1930275"/>
    <lineage>
        <taxon>Bacteria</taxon>
        <taxon>Pseudomonadati</taxon>
        <taxon>Planctomycetota</taxon>
        <taxon>Planctomycetia</taxon>
        <taxon>Pirellulales</taxon>
        <taxon>Pirellulaceae</taxon>
        <taxon>Stieleria</taxon>
    </lineage>
</organism>
<sequence length="343" mass="37539">MIVPPQRPGTGHWFGGGNLVKDPSGTLWLVGRYRNQGDSRTGLGKGERGLEMAVFRSDDDGQTFQKAVSWSKSDLNTDGHEVLSIEGTALRIVDGGVQLFLSTEKTGIDYPSGLEQFLKPGTGVWTVDRIVAADVPSLASGSVETILSTRDPRFIQVKDPFVFDHQDQSHLLFCTHPFCWSSSNTGKVPLATDGTIERVASFDFFPRGFTWDVAMTRGTAIVELPSVGILAGQQRGLFFYDGGECVRNLDEHQSAVARPRGYSCEELGGAAVVDTNDLARLDRLSLTEPLFVSPHGTGCSRYVDVLSTDEGYYVTWQQSQDDGSQPLVLNFVPRDEILMLLAK</sequence>
<dbReference type="EMBL" id="CP036526">
    <property type="protein sequence ID" value="QDT12026.1"/>
    <property type="molecule type" value="Genomic_DNA"/>
</dbReference>
<evidence type="ECO:0000313" key="2">
    <source>
        <dbReference type="Proteomes" id="UP000319817"/>
    </source>
</evidence>
<evidence type="ECO:0000313" key="1">
    <source>
        <dbReference type="EMBL" id="QDT12026.1"/>
    </source>
</evidence>
<dbReference type="AlphaFoldDB" id="A0A517NY37"/>